<evidence type="ECO:0000313" key="1">
    <source>
        <dbReference type="EMBL" id="SHH75309.1"/>
    </source>
</evidence>
<sequence>MKRAFFFLVVLMITSIVTLAQDKLLVAVRNGILRDTVLEELDERGFEFKFHCRYYPSDTCEIEMVHGRGNVRLSRITYRLCEDDSDFIKYSLPSLRPGDVIVFYVTVGRKKYSERYYVASTREPLRKPFYIDLYFTYNGDTISTKKFFVLHTTKITRKEDVDHIRWFFSDPKDLPTKVRLVFRISGDDFIYDFPARGVLHGKALFRYSDNEKEHPEQRKHRRKTFYKCYTVVTVIDMDSGEKRSMTKSLRPVFK</sequence>
<name>A0A1M5VJ75_9BACT</name>
<dbReference type="RefSeq" id="WP_073140254.1">
    <property type="nucleotide sequence ID" value="NZ_FQWQ01000004.1"/>
</dbReference>
<reference evidence="1 2" key="1">
    <citation type="submission" date="2016-11" db="EMBL/GenBank/DDBJ databases">
        <authorList>
            <person name="Jaros S."/>
            <person name="Januszkiewicz K."/>
            <person name="Wedrychowicz H."/>
        </authorList>
    </citation>
    <scope>NUCLEOTIDE SEQUENCE [LARGE SCALE GENOMIC DNA]</scope>
    <source>
        <strain evidence="1 2">DSM 24574</strain>
    </source>
</reference>
<accession>A0A1M5VJ75</accession>
<evidence type="ECO:0000313" key="2">
    <source>
        <dbReference type="Proteomes" id="UP000184212"/>
    </source>
</evidence>
<dbReference type="EMBL" id="FQWQ01000004">
    <property type="protein sequence ID" value="SHH75309.1"/>
    <property type="molecule type" value="Genomic_DNA"/>
</dbReference>
<dbReference type="AlphaFoldDB" id="A0A1M5VJ75"/>
<gene>
    <name evidence="1" type="ORF">SAMN04488109_5150</name>
</gene>
<dbReference type="Proteomes" id="UP000184212">
    <property type="component" value="Unassembled WGS sequence"/>
</dbReference>
<protein>
    <submittedName>
        <fullName evidence="1">Uncharacterized protein</fullName>
    </submittedName>
</protein>
<organism evidence="1 2">
    <name type="scientific">Chryseolinea serpens</name>
    <dbReference type="NCBI Taxonomy" id="947013"/>
    <lineage>
        <taxon>Bacteria</taxon>
        <taxon>Pseudomonadati</taxon>
        <taxon>Bacteroidota</taxon>
        <taxon>Cytophagia</taxon>
        <taxon>Cytophagales</taxon>
        <taxon>Fulvivirgaceae</taxon>
        <taxon>Chryseolinea</taxon>
    </lineage>
</organism>
<keyword evidence="2" id="KW-1185">Reference proteome</keyword>
<proteinExistence type="predicted"/>